<dbReference type="AlphaFoldDB" id="A0A3Q3JMY0"/>
<keyword evidence="3" id="KW-0732">Signal</keyword>
<dbReference type="Ensembl" id="ENSMALT00000021554.1">
    <property type="protein sequence ID" value="ENSMALP00000021149.1"/>
    <property type="gene ID" value="ENSMALG00000014779.1"/>
</dbReference>
<evidence type="ECO:0000259" key="8">
    <source>
        <dbReference type="PROSITE" id="PS50240"/>
    </source>
</evidence>
<keyword evidence="4" id="KW-0677">Repeat</keyword>
<comment type="caution">
    <text evidence="7">Lacks conserved residue(s) required for the propagation of feature annotation.</text>
</comment>
<dbReference type="InterPro" id="IPR035976">
    <property type="entry name" value="Sushi/SCR/CCP_sf"/>
</dbReference>
<keyword evidence="5" id="KW-1015">Disulfide bond</keyword>
<keyword evidence="11" id="KW-1185">Reference proteome</keyword>
<dbReference type="CDD" id="cd00033">
    <property type="entry name" value="CCP"/>
    <property type="match status" value="1"/>
</dbReference>
<dbReference type="SUPFAM" id="SSF50494">
    <property type="entry name" value="Trypsin-like serine proteases"/>
    <property type="match status" value="1"/>
</dbReference>
<dbReference type="Gene3D" id="2.40.10.10">
    <property type="entry name" value="Trypsin-like serine proteases"/>
    <property type="match status" value="2"/>
</dbReference>
<evidence type="ECO:0000256" key="6">
    <source>
        <dbReference type="ARBA" id="ARBA00023180"/>
    </source>
</evidence>
<dbReference type="PANTHER" id="PTHR24254">
    <property type="entry name" value="PROTHROMBIN"/>
    <property type="match status" value="1"/>
</dbReference>
<feature type="domain" description="Peptidase S1" evidence="8">
    <location>
        <begin position="135"/>
        <end position="423"/>
    </location>
</feature>
<evidence type="ECO:0000313" key="11">
    <source>
        <dbReference type="Proteomes" id="UP000261600"/>
    </source>
</evidence>
<keyword evidence="2" id="KW-0964">Secreted</keyword>
<dbReference type="Gene3D" id="2.10.70.10">
    <property type="entry name" value="Complement Module, domain 1"/>
    <property type="match status" value="1"/>
</dbReference>
<keyword evidence="6" id="KW-0325">Glycoprotein</keyword>
<evidence type="ECO:0000256" key="3">
    <source>
        <dbReference type="ARBA" id="ARBA00022729"/>
    </source>
</evidence>
<evidence type="ECO:0000256" key="7">
    <source>
        <dbReference type="PROSITE-ProRule" id="PRU00302"/>
    </source>
</evidence>
<sequence length="423" mass="47710">MHLLGKIHLLSLKPILLQAKQAESIVPLCLNCSMATTDLLLTQLEYAVESSGKFPVSGHCSKVYFSLHCSSRYSMHDLSSAGFTPLTVDRQSNVERVDTTLEELPRGFHPVYTSIEYKCASALYHNTGSSRRTCLMNGRWSGRHVSCSPGETINNLDRTCEVTQNLTDTPWPWHAAIYIRSPPDLTGTSEESSFWYLACSGALLTQRSVLVTAQCVVDKDKQGPLHPAHMKVVIGFLRYCYFQFLIHFFSLFLPEQVSEILVHPNFYSAPDFDVAVLKLKDKAKISERVLPVCLPKMQGGEVTVQEAFNARWTLPNNGRLLRNYTPLSQTELVELSDVAQCERAFTHRGTHTPTISDNTLCVIQRPPSPQSSCHRETQGASSTGWQLLGLESFSYEEKHCNQQTYTVQIRIANFRDWIEKNMK</sequence>
<dbReference type="InterPro" id="IPR043504">
    <property type="entry name" value="Peptidase_S1_PA_chymotrypsin"/>
</dbReference>
<evidence type="ECO:0000313" key="10">
    <source>
        <dbReference type="Ensembl" id="ENSMALP00000021149.1"/>
    </source>
</evidence>
<dbReference type="Proteomes" id="UP000261600">
    <property type="component" value="Unplaced"/>
</dbReference>
<evidence type="ECO:0000256" key="5">
    <source>
        <dbReference type="ARBA" id="ARBA00023157"/>
    </source>
</evidence>
<dbReference type="PROSITE" id="PS50923">
    <property type="entry name" value="SUSHI"/>
    <property type="match status" value="1"/>
</dbReference>
<dbReference type="InterPro" id="IPR001254">
    <property type="entry name" value="Trypsin_dom"/>
</dbReference>
<evidence type="ECO:0000256" key="4">
    <source>
        <dbReference type="ARBA" id="ARBA00022737"/>
    </source>
</evidence>
<keyword evidence="7" id="KW-0768">Sushi</keyword>
<dbReference type="InterPro" id="IPR009003">
    <property type="entry name" value="Peptidase_S1_PA"/>
</dbReference>
<dbReference type="InterPro" id="IPR000436">
    <property type="entry name" value="Sushi_SCR_CCP_dom"/>
</dbReference>
<comment type="subcellular location">
    <subcellularLocation>
        <location evidence="1">Secreted</location>
    </subcellularLocation>
</comment>
<dbReference type="InterPro" id="IPR051659">
    <property type="entry name" value="Serine_Protease_S1-Domain"/>
</dbReference>
<dbReference type="PROSITE" id="PS50240">
    <property type="entry name" value="TRYPSIN_DOM"/>
    <property type="match status" value="1"/>
</dbReference>
<evidence type="ECO:0000256" key="1">
    <source>
        <dbReference type="ARBA" id="ARBA00004613"/>
    </source>
</evidence>
<dbReference type="SMART" id="SM00020">
    <property type="entry name" value="Tryp_SPc"/>
    <property type="match status" value="1"/>
</dbReference>
<dbReference type="GO" id="GO:0005576">
    <property type="term" value="C:extracellular region"/>
    <property type="evidence" value="ECO:0007669"/>
    <property type="project" value="UniProtKB-SubCell"/>
</dbReference>
<accession>A0A3Q3JMY0</accession>
<dbReference type="GO" id="GO:0004252">
    <property type="term" value="F:serine-type endopeptidase activity"/>
    <property type="evidence" value="ECO:0007669"/>
    <property type="project" value="InterPro"/>
</dbReference>
<dbReference type="PANTHER" id="PTHR24254:SF9">
    <property type="entry name" value="INACTIVE SERINE PROTEASE PAMR1"/>
    <property type="match status" value="1"/>
</dbReference>
<dbReference type="SUPFAM" id="SSF57535">
    <property type="entry name" value="Complement control module/SCR domain"/>
    <property type="match status" value="1"/>
</dbReference>
<dbReference type="GO" id="GO:0006508">
    <property type="term" value="P:proteolysis"/>
    <property type="evidence" value="ECO:0007669"/>
    <property type="project" value="InterPro"/>
</dbReference>
<reference evidence="10" key="1">
    <citation type="submission" date="2025-08" db="UniProtKB">
        <authorList>
            <consortium name="Ensembl"/>
        </authorList>
    </citation>
    <scope>IDENTIFICATION</scope>
</reference>
<dbReference type="STRING" id="43700.ENSMALP00000021149"/>
<proteinExistence type="predicted"/>
<dbReference type="Pfam" id="PF00089">
    <property type="entry name" value="Trypsin"/>
    <property type="match status" value="1"/>
</dbReference>
<name>A0A3Q3JMY0_MONAL</name>
<protein>
    <submittedName>
        <fullName evidence="10">Uncharacterized protein</fullName>
    </submittedName>
</protein>
<evidence type="ECO:0000259" key="9">
    <source>
        <dbReference type="PROSITE" id="PS50923"/>
    </source>
</evidence>
<reference evidence="10" key="2">
    <citation type="submission" date="2025-09" db="UniProtKB">
        <authorList>
            <consortium name="Ensembl"/>
        </authorList>
    </citation>
    <scope>IDENTIFICATION</scope>
</reference>
<organism evidence="10 11">
    <name type="scientific">Monopterus albus</name>
    <name type="common">Swamp eel</name>
    <dbReference type="NCBI Taxonomy" id="43700"/>
    <lineage>
        <taxon>Eukaryota</taxon>
        <taxon>Metazoa</taxon>
        <taxon>Chordata</taxon>
        <taxon>Craniata</taxon>
        <taxon>Vertebrata</taxon>
        <taxon>Euteleostomi</taxon>
        <taxon>Actinopterygii</taxon>
        <taxon>Neopterygii</taxon>
        <taxon>Teleostei</taxon>
        <taxon>Neoteleostei</taxon>
        <taxon>Acanthomorphata</taxon>
        <taxon>Anabantaria</taxon>
        <taxon>Synbranchiformes</taxon>
        <taxon>Synbranchidae</taxon>
        <taxon>Monopterus</taxon>
    </lineage>
</organism>
<evidence type="ECO:0000256" key="2">
    <source>
        <dbReference type="ARBA" id="ARBA00022525"/>
    </source>
</evidence>
<feature type="domain" description="Sushi" evidence="9">
    <location>
        <begin position="99"/>
        <end position="149"/>
    </location>
</feature>